<evidence type="ECO:0000313" key="1">
    <source>
        <dbReference type="EMBL" id="CDG84422.1"/>
    </source>
</evidence>
<name>W0VAX2_9BURK</name>
<accession>W0VAX2</accession>
<keyword evidence="2" id="KW-1185">Reference proteome</keyword>
<dbReference type="PATRIC" id="fig|1349767.4.peg.400"/>
<reference evidence="1 2" key="1">
    <citation type="journal article" date="2015" name="Genome Announc.">
        <title>Genome Sequence of Mushroom Soft-Rot Pathogen Janthinobacterium agaricidamnosum.</title>
        <authorList>
            <person name="Graupner K."/>
            <person name="Lackner G."/>
            <person name="Hertweck C."/>
        </authorList>
    </citation>
    <scope>NUCLEOTIDE SEQUENCE [LARGE SCALE GENOMIC DNA]</scope>
    <source>
        <strain evidence="2">NBRC 102515 / DSM 9628</strain>
    </source>
</reference>
<dbReference type="HOGENOM" id="CLU_2935349_0_0_4"/>
<sequence>MQRAINIGVCPRQDDLLKRFPQERGLAVGEIFRLENGKIVEHRDRIQAPPETSKNTNTMF</sequence>
<proteinExistence type="predicted"/>
<dbReference type="KEGG" id="jag:GJA_3808"/>
<protein>
    <submittedName>
        <fullName evidence="1">Uncharacterized domain protein</fullName>
    </submittedName>
</protein>
<organism evidence="1 2">
    <name type="scientific">Janthinobacterium agaricidamnosum NBRC 102515 = DSM 9628</name>
    <dbReference type="NCBI Taxonomy" id="1349767"/>
    <lineage>
        <taxon>Bacteria</taxon>
        <taxon>Pseudomonadati</taxon>
        <taxon>Pseudomonadota</taxon>
        <taxon>Betaproteobacteria</taxon>
        <taxon>Burkholderiales</taxon>
        <taxon>Oxalobacteraceae</taxon>
        <taxon>Janthinobacterium</taxon>
    </lineage>
</organism>
<dbReference type="Proteomes" id="UP000027604">
    <property type="component" value="Chromosome I"/>
</dbReference>
<evidence type="ECO:0000313" key="2">
    <source>
        <dbReference type="Proteomes" id="UP000027604"/>
    </source>
</evidence>
<dbReference type="Gene3D" id="3.10.450.50">
    <property type="match status" value="1"/>
</dbReference>
<gene>
    <name evidence="1" type="ORF">GJA_3808</name>
</gene>
<dbReference type="EMBL" id="HG322949">
    <property type="protein sequence ID" value="CDG84422.1"/>
    <property type="molecule type" value="Genomic_DNA"/>
</dbReference>
<dbReference type="AlphaFoldDB" id="W0VAX2"/>
<dbReference type="STRING" id="1349767.GJA_3808"/>